<dbReference type="Proteomes" id="UP000229401">
    <property type="component" value="Unassembled WGS sequence"/>
</dbReference>
<proteinExistence type="predicted"/>
<comment type="caution">
    <text evidence="2">The sequence shown here is derived from an EMBL/GenBank/DDBJ whole genome shotgun (WGS) entry which is preliminary data.</text>
</comment>
<feature type="transmembrane region" description="Helical" evidence="1">
    <location>
        <begin position="30"/>
        <end position="50"/>
    </location>
</feature>
<gene>
    <name evidence="2" type="ORF">COY87_03585</name>
</gene>
<keyword evidence="1" id="KW-1133">Transmembrane helix</keyword>
<evidence type="ECO:0000256" key="1">
    <source>
        <dbReference type="SAM" id="Phobius"/>
    </source>
</evidence>
<dbReference type="EMBL" id="PFLI01000119">
    <property type="protein sequence ID" value="PIY71932.1"/>
    <property type="molecule type" value="Genomic_DNA"/>
</dbReference>
<evidence type="ECO:0000313" key="3">
    <source>
        <dbReference type="Proteomes" id="UP000229401"/>
    </source>
</evidence>
<evidence type="ECO:0008006" key="4">
    <source>
        <dbReference type="Google" id="ProtNLM"/>
    </source>
</evidence>
<organism evidence="2 3">
    <name type="scientific">Candidatus Roizmanbacteria bacterium CG_4_10_14_0_8_um_filter_33_9</name>
    <dbReference type="NCBI Taxonomy" id="1974826"/>
    <lineage>
        <taxon>Bacteria</taxon>
        <taxon>Candidatus Roizmaniibacteriota</taxon>
    </lineage>
</organism>
<name>A0A2M7QI06_9BACT</name>
<evidence type="ECO:0000313" key="2">
    <source>
        <dbReference type="EMBL" id="PIY71932.1"/>
    </source>
</evidence>
<accession>A0A2M7QI06</accession>
<dbReference type="InterPro" id="IPR019277">
    <property type="entry name" value="DUF2304"/>
</dbReference>
<keyword evidence="1" id="KW-0812">Transmembrane</keyword>
<feature type="transmembrane region" description="Helical" evidence="1">
    <location>
        <begin position="70"/>
        <end position="86"/>
    </location>
</feature>
<dbReference type="AlphaFoldDB" id="A0A2M7QI06"/>
<reference evidence="3" key="1">
    <citation type="submission" date="2017-09" db="EMBL/GenBank/DDBJ databases">
        <title>Depth-based differentiation of microbial function through sediment-hosted aquifers and enrichment of novel symbionts in the deep terrestrial subsurface.</title>
        <authorList>
            <person name="Probst A.J."/>
            <person name="Ladd B."/>
            <person name="Jarett J.K."/>
            <person name="Geller-Mcgrath D.E."/>
            <person name="Sieber C.M.K."/>
            <person name="Emerson J.B."/>
            <person name="Anantharaman K."/>
            <person name="Thomas B.C."/>
            <person name="Malmstrom R."/>
            <person name="Stieglmeier M."/>
            <person name="Klingl A."/>
            <person name="Woyke T."/>
            <person name="Ryan C.M."/>
            <person name="Banfield J.F."/>
        </authorList>
    </citation>
    <scope>NUCLEOTIDE SEQUENCE [LARGE SCALE GENOMIC DNA]</scope>
</reference>
<keyword evidence="1" id="KW-0472">Membrane</keyword>
<protein>
    <recommendedName>
        <fullName evidence="4">DUF2304 domain-containing protein</fullName>
    </recommendedName>
</protein>
<sequence length="117" mass="13614">MIVYIILICISLWFIGSKFAAFIRHEHNQTAYKFATTLFIWGGILFTSLFPGEVRRLSQQMGFGENLNTLIFFGFVIVFILFFRLLRSVENLERNITELVRQNALMDLKTKLSAQSK</sequence>
<dbReference type="Pfam" id="PF10066">
    <property type="entry name" value="DUF2304"/>
    <property type="match status" value="1"/>
</dbReference>